<protein>
    <submittedName>
        <fullName evidence="2">Uncharacterized protein</fullName>
    </submittedName>
</protein>
<evidence type="ECO:0000313" key="3">
    <source>
        <dbReference type="Proteomes" id="UP000015106"/>
    </source>
</evidence>
<reference evidence="2" key="2">
    <citation type="submission" date="2018-03" db="EMBL/GenBank/DDBJ databases">
        <title>The Triticum urartu genome reveals the dynamic nature of wheat genome evolution.</title>
        <authorList>
            <person name="Ling H."/>
            <person name="Ma B."/>
            <person name="Shi X."/>
            <person name="Liu H."/>
            <person name="Dong L."/>
            <person name="Sun H."/>
            <person name="Cao Y."/>
            <person name="Gao Q."/>
            <person name="Zheng S."/>
            <person name="Li Y."/>
            <person name="Yu Y."/>
            <person name="Du H."/>
            <person name="Qi M."/>
            <person name="Li Y."/>
            <person name="Yu H."/>
            <person name="Cui Y."/>
            <person name="Wang N."/>
            <person name="Chen C."/>
            <person name="Wu H."/>
            <person name="Zhao Y."/>
            <person name="Zhang J."/>
            <person name="Li Y."/>
            <person name="Zhou W."/>
            <person name="Zhang B."/>
            <person name="Hu W."/>
            <person name="Eijk M."/>
            <person name="Tang J."/>
            <person name="Witsenboer H."/>
            <person name="Zhao S."/>
            <person name="Li Z."/>
            <person name="Zhang A."/>
            <person name="Wang D."/>
            <person name="Liang C."/>
        </authorList>
    </citation>
    <scope>NUCLEOTIDE SEQUENCE [LARGE SCALE GENOMIC DNA]</scope>
    <source>
        <strain evidence="2">cv. G1812</strain>
    </source>
</reference>
<organism evidence="2 3">
    <name type="scientific">Triticum urartu</name>
    <name type="common">Red wild einkorn</name>
    <name type="synonym">Crithodium urartu</name>
    <dbReference type="NCBI Taxonomy" id="4572"/>
    <lineage>
        <taxon>Eukaryota</taxon>
        <taxon>Viridiplantae</taxon>
        <taxon>Streptophyta</taxon>
        <taxon>Embryophyta</taxon>
        <taxon>Tracheophyta</taxon>
        <taxon>Spermatophyta</taxon>
        <taxon>Magnoliopsida</taxon>
        <taxon>Liliopsida</taxon>
        <taxon>Poales</taxon>
        <taxon>Poaceae</taxon>
        <taxon>BOP clade</taxon>
        <taxon>Pooideae</taxon>
        <taxon>Triticodae</taxon>
        <taxon>Triticeae</taxon>
        <taxon>Triticinae</taxon>
        <taxon>Triticum</taxon>
    </lineage>
</organism>
<feature type="region of interest" description="Disordered" evidence="1">
    <location>
        <begin position="72"/>
        <end position="102"/>
    </location>
</feature>
<dbReference type="Gramene" id="TuG1812G0700004341.01.T01">
    <property type="protein sequence ID" value="TuG1812G0700004341.01.T01.cds390989"/>
    <property type="gene ID" value="TuG1812G0700004341.01"/>
</dbReference>
<dbReference type="AlphaFoldDB" id="A0A8R7R206"/>
<name>A0A8R7R206_TRIUA</name>
<proteinExistence type="predicted"/>
<dbReference type="EnsemblPlants" id="TuG1812G0700004341.01.T01">
    <property type="protein sequence ID" value="TuG1812G0700004341.01.T01.cds390989"/>
    <property type="gene ID" value="TuG1812G0700004341.01"/>
</dbReference>
<dbReference type="Proteomes" id="UP000015106">
    <property type="component" value="Chromosome 7"/>
</dbReference>
<keyword evidence="3" id="KW-1185">Reference proteome</keyword>
<evidence type="ECO:0000256" key="1">
    <source>
        <dbReference type="SAM" id="MobiDB-lite"/>
    </source>
</evidence>
<reference evidence="2" key="3">
    <citation type="submission" date="2022-06" db="UniProtKB">
        <authorList>
            <consortium name="EnsemblPlants"/>
        </authorList>
    </citation>
    <scope>IDENTIFICATION</scope>
</reference>
<evidence type="ECO:0000313" key="2">
    <source>
        <dbReference type="EnsemblPlants" id="TuG1812G0700004341.01.T01.cds390989"/>
    </source>
</evidence>
<accession>A0A8R7R206</accession>
<feature type="compositionally biased region" description="Pro residues" evidence="1">
    <location>
        <begin position="139"/>
        <end position="148"/>
    </location>
</feature>
<sequence length="170" mass="18585">QSLVNPSHSLRRCQFIILLNPLAQPPPLTRPSTVATTASLLSVVPPLPQIVTQPQLPILFLAPPLIQFPSKAAAANKGSHRTSPPLQSSDPAEPRRRRHQGIPPDLAAAAIKGSRWIAARFLVRRQEPQELHAIRRGVPSPPKPPLPHRPLQRIPPSSIRSCRATPRTSP</sequence>
<reference evidence="3" key="1">
    <citation type="journal article" date="2013" name="Nature">
        <title>Draft genome of the wheat A-genome progenitor Triticum urartu.</title>
        <authorList>
            <person name="Ling H.Q."/>
            <person name="Zhao S."/>
            <person name="Liu D."/>
            <person name="Wang J."/>
            <person name="Sun H."/>
            <person name="Zhang C."/>
            <person name="Fan H."/>
            <person name="Li D."/>
            <person name="Dong L."/>
            <person name="Tao Y."/>
            <person name="Gao C."/>
            <person name="Wu H."/>
            <person name="Li Y."/>
            <person name="Cui Y."/>
            <person name="Guo X."/>
            <person name="Zheng S."/>
            <person name="Wang B."/>
            <person name="Yu K."/>
            <person name="Liang Q."/>
            <person name="Yang W."/>
            <person name="Lou X."/>
            <person name="Chen J."/>
            <person name="Feng M."/>
            <person name="Jian J."/>
            <person name="Zhang X."/>
            <person name="Luo G."/>
            <person name="Jiang Y."/>
            <person name="Liu J."/>
            <person name="Wang Z."/>
            <person name="Sha Y."/>
            <person name="Zhang B."/>
            <person name="Wu H."/>
            <person name="Tang D."/>
            <person name="Shen Q."/>
            <person name="Xue P."/>
            <person name="Zou S."/>
            <person name="Wang X."/>
            <person name="Liu X."/>
            <person name="Wang F."/>
            <person name="Yang Y."/>
            <person name="An X."/>
            <person name="Dong Z."/>
            <person name="Zhang K."/>
            <person name="Zhang X."/>
            <person name="Luo M.C."/>
            <person name="Dvorak J."/>
            <person name="Tong Y."/>
            <person name="Wang J."/>
            <person name="Yang H."/>
            <person name="Li Z."/>
            <person name="Wang D."/>
            <person name="Zhang A."/>
            <person name="Wang J."/>
        </authorList>
    </citation>
    <scope>NUCLEOTIDE SEQUENCE</scope>
    <source>
        <strain evidence="3">cv. G1812</strain>
    </source>
</reference>
<feature type="compositionally biased region" description="Polar residues" evidence="1">
    <location>
        <begin position="81"/>
        <end position="90"/>
    </location>
</feature>
<feature type="region of interest" description="Disordered" evidence="1">
    <location>
        <begin position="132"/>
        <end position="170"/>
    </location>
</feature>